<dbReference type="EMBL" id="CAWUPB010000851">
    <property type="protein sequence ID" value="CAK7326227.1"/>
    <property type="molecule type" value="Genomic_DNA"/>
</dbReference>
<sequence length="173" mass="19209">MSHLIVRYGNSTAQCDLVAFGTGEVVVGDWIRQLWSLAVVELLDGVDWLLLLWTLLDWCDRAIRKERGLLAATIATAVEAKGYCSCWSAWIKWLDGVWHGWNSYGMIDGRGCCWQWDCRLLAVGSSMIRGDRLVVVVGLLQLWVEQMIAVVAANSGKGLRAALNGNEELRTVG</sequence>
<name>A0AAV1R034_9ROSI</name>
<comment type="caution">
    <text evidence="1">The sequence shown here is derived from an EMBL/GenBank/DDBJ whole genome shotgun (WGS) entry which is preliminary data.</text>
</comment>
<gene>
    <name evidence="1" type="ORF">DCAF_LOCUS3925</name>
</gene>
<keyword evidence="2" id="KW-1185">Reference proteome</keyword>
<reference evidence="1 2" key="1">
    <citation type="submission" date="2024-01" db="EMBL/GenBank/DDBJ databases">
        <authorList>
            <person name="Waweru B."/>
        </authorList>
    </citation>
    <scope>NUCLEOTIDE SEQUENCE [LARGE SCALE GENOMIC DNA]</scope>
</reference>
<dbReference type="Proteomes" id="UP001314170">
    <property type="component" value="Unassembled WGS sequence"/>
</dbReference>
<proteinExistence type="predicted"/>
<accession>A0AAV1R034</accession>
<dbReference type="AlphaFoldDB" id="A0AAV1R034"/>
<evidence type="ECO:0000313" key="1">
    <source>
        <dbReference type="EMBL" id="CAK7326227.1"/>
    </source>
</evidence>
<organism evidence="1 2">
    <name type="scientific">Dovyalis caffra</name>
    <dbReference type="NCBI Taxonomy" id="77055"/>
    <lineage>
        <taxon>Eukaryota</taxon>
        <taxon>Viridiplantae</taxon>
        <taxon>Streptophyta</taxon>
        <taxon>Embryophyta</taxon>
        <taxon>Tracheophyta</taxon>
        <taxon>Spermatophyta</taxon>
        <taxon>Magnoliopsida</taxon>
        <taxon>eudicotyledons</taxon>
        <taxon>Gunneridae</taxon>
        <taxon>Pentapetalae</taxon>
        <taxon>rosids</taxon>
        <taxon>fabids</taxon>
        <taxon>Malpighiales</taxon>
        <taxon>Salicaceae</taxon>
        <taxon>Flacourtieae</taxon>
        <taxon>Dovyalis</taxon>
    </lineage>
</organism>
<protein>
    <submittedName>
        <fullName evidence="1">Uncharacterized protein</fullName>
    </submittedName>
</protein>
<evidence type="ECO:0000313" key="2">
    <source>
        <dbReference type="Proteomes" id="UP001314170"/>
    </source>
</evidence>